<dbReference type="HAMAP" id="MF_00195">
    <property type="entry name" value="GTPase_Der"/>
    <property type="match status" value="1"/>
</dbReference>
<evidence type="ECO:0000256" key="9">
    <source>
        <dbReference type="HAMAP-Rule" id="MF_00195"/>
    </source>
</evidence>
<evidence type="ECO:0000256" key="8">
    <source>
        <dbReference type="ARBA" id="ARBA00053470"/>
    </source>
</evidence>
<protein>
    <recommendedName>
        <fullName evidence="2 9">GTPase Der</fullName>
    </recommendedName>
    <alternativeName>
        <fullName evidence="7 9">GTP-binding protein EngA</fullName>
    </alternativeName>
</protein>
<dbReference type="FunFam" id="3.40.50.300:FF:000057">
    <property type="entry name" value="GTPase Der"/>
    <property type="match status" value="1"/>
</dbReference>
<feature type="binding site" evidence="9">
    <location>
        <begin position="182"/>
        <end position="189"/>
    </location>
    <ligand>
        <name>GTP</name>
        <dbReference type="ChEBI" id="CHEBI:37565"/>
        <label>2</label>
    </ligand>
</feature>
<dbReference type="Gene3D" id="3.30.300.20">
    <property type="match status" value="1"/>
</dbReference>
<dbReference type="PROSITE" id="PS51712">
    <property type="entry name" value="G_ENGA"/>
    <property type="match status" value="2"/>
</dbReference>
<gene>
    <name evidence="9" type="primary">der</name>
    <name evidence="13" type="ORF">C6Y45_00280</name>
</gene>
<dbReference type="CDD" id="cd01894">
    <property type="entry name" value="EngA1"/>
    <property type="match status" value="1"/>
</dbReference>
<sequence>MAKPVLAIVGRPNVGKSTIFNRLIGERLAIVEDKPGVTRDRIYSSGEWLNHEFFIIDTGGIEMSDEPLIEQMRMQAELAIDEADVICFVVNGREGMTGADEEVARLLQRSKKPVVIAVNKMDDPSMHEKIYEFYSLGVGEPFAVSGSHGLGLGDLLDAACANFPAEAGDDYSEDTIRLSLIGRPNVGKSSLVNAILGEERVIVSSIPGTTRDAVDTPFRRDDQDYVVIDTAGMRKRGKVYESTEKYSVLRALKAIDRSDVVLVVLDGEEGIIEQDKKIAGYAHEAGRAVVIVVNKWDAVEKDDKTMQQFEEKIRDQFQFMDYAPIVFLSALTKQKLHQLLPVVNEVSESHNMRIKTNVLNDVIVDAVTTNPTPTDHGGKRLRINYATQVAVAPPTFVLFVNDPDLLHFSYHRYLENNIRRAFGFIGTPIRIIARKKSD</sequence>
<dbReference type="PANTHER" id="PTHR43834">
    <property type="entry name" value="GTPASE DER"/>
    <property type="match status" value="1"/>
</dbReference>
<evidence type="ECO:0000256" key="2">
    <source>
        <dbReference type="ARBA" id="ARBA00020953"/>
    </source>
</evidence>
<accession>A0A2T4UAG0</accession>
<feature type="binding site" evidence="9">
    <location>
        <begin position="10"/>
        <end position="17"/>
    </location>
    <ligand>
        <name>GTP</name>
        <dbReference type="ChEBI" id="CHEBI:37565"/>
        <label>1</label>
    </ligand>
</feature>
<dbReference type="OrthoDB" id="9805918at2"/>
<evidence type="ECO:0000256" key="4">
    <source>
        <dbReference type="ARBA" id="ARBA00022737"/>
    </source>
</evidence>
<dbReference type="Gene3D" id="3.40.50.300">
    <property type="entry name" value="P-loop containing nucleotide triphosphate hydrolases"/>
    <property type="match status" value="2"/>
</dbReference>
<dbReference type="InterPro" id="IPR015946">
    <property type="entry name" value="KH_dom-like_a/b"/>
</dbReference>
<evidence type="ECO:0000313" key="14">
    <source>
        <dbReference type="Proteomes" id="UP000240509"/>
    </source>
</evidence>
<dbReference type="Proteomes" id="UP000240509">
    <property type="component" value="Unassembled WGS sequence"/>
</dbReference>
<comment type="function">
    <text evidence="8 9 11">GTPase that plays an essential role in the late steps of ribosome biogenesis.</text>
</comment>
<dbReference type="PRINTS" id="PR00326">
    <property type="entry name" value="GTP1OBG"/>
</dbReference>
<keyword evidence="3 9" id="KW-0690">Ribosome biogenesis</keyword>
<keyword evidence="14" id="KW-1185">Reference proteome</keyword>
<feature type="binding site" evidence="9">
    <location>
        <begin position="119"/>
        <end position="122"/>
    </location>
    <ligand>
        <name>GTP</name>
        <dbReference type="ChEBI" id="CHEBI:37565"/>
        <label>1</label>
    </ligand>
</feature>
<proteinExistence type="inferred from homology"/>
<evidence type="ECO:0000256" key="11">
    <source>
        <dbReference type="RuleBase" id="RU004481"/>
    </source>
</evidence>
<dbReference type="InterPro" id="IPR005225">
    <property type="entry name" value="Small_GTP-bd"/>
</dbReference>
<comment type="caution">
    <text evidence="13">The sequence shown here is derived from an EMBL/GenBank/DDBJ whole genome shotgun (WGS) entry which is preliminary data.</text>
</comment>
<organism evidence="13 14">
    <name type="scientific">Alkalicoccus saliphilus</name>
    <dbReference type="NCBI Taxonomy" id="200989"/>
    <lineage>
        <taxon>Bacteria</taxon>
        <taxon>Bacillati</taxon>
        <taxon>Bacillota</taxon>
        <taxon>Bacilli</taxon>
        <taxon>Bacillales</taxon>
        <taxon>Bacillaceae</taxon>
        <taxon>Alkalicoccus</taxon>
    </lineage>
</organism>
<name>A0A2T4UAG0_9BACI</name>
<reference evidence="13 14" key="1">
    <citation type="submission" date="2018-03" db="EMBL/GenBank/DDBJ databases">
        <title>Alkalicoccus saliphilus sp. nov., isolated from a mineral pool.</title>
        <authorList>
            <person name="Zhao B."/>
        </authorList>
    </citation>
    <scope>NUCLEOTIDE SEQUENCE [LARGE SCALE GENOMIC DNA]</scope>
    <source>
        <strain evidence="13 14">6AG</strain>
    </source>
</reference>
<dbReference type="EMBL" id="PZJJ01000001">
    <property type="protein sequence ID" value="PTL40381.1"/>
    <property type="molecule type" value="Genomic_DNA"/>
</dbReference>
<comment type="similarity">
    <text evidence="1 9 10 11">Belongs to the TRAFAC class TrmE-Era-EngA-EngB-Septin-like GTPase superfamily. EngA (Der) GTPase family.</text>
</comment>
<dbReference type="CDD" id="cd01895">
    <property type="entry name" value="EngA2"/>
    <property type="match status" value="1"/>
</dbReference>
<dbReference type="FunFam" id="3.40.50.300:FF:000040">
    <property type="entry name" value="GTPase Der"/>
    <property type="match status" value="1"/>
</dbReference>
<keyword evidence="6 9" id="KW-0342">GTP-binding</keyword>
<dbReference type="PIRSF" id="PIRSF006485">
    <property type="entry name" value="GTP-binding_EngA"/>
    <property type="match status" value="1"/>
</dbReference>
<feature type="domain" description="EngA-type G" evidence="12">
    <location>
        <begin position="176"/>
        <end position="351"/>
    </location>
</feature>
<dbReference type="Pfam" id="PF01926">
    <property type="entry name" value="MMR_HSR1"/>
    <property type="match status" value="2"/>
</dbReference>
<keyword evidence="4 11" id="KW-0677">Repeat</keyword>
<evidence type="ECO:0000256" key="5">
    <source>
        <dbReference type="ARBA" id="ARBA00022741"/>
    </source>
</evidence>
<keyword evidence="5 9" id="KW-0547">Nucleotide-binding</keyword>
<evidence type="ECO:0000313" key="13">
    <source>
        <dbReference type="EMBL" id="PTL40381.1"/>
    </source>
</evidence>
<dbReference type="NCBIfam" id="TIGR00231">
    <property type="entry name" value="small_GTP"/>
    <property type="match status" value="2"/>
</dbReference>
<evidence type="ECO:0000256" key="6">
    <source>
        <dbReference type="ARBA" id="ARBA00023134"/>
    </source>
</evidence>
<evidence type="ECO:0000256" key="3">
    <source>
        <dbReference type="ARBA" id="ARBA00022517"/>
    </source>
</evidence>
<evidence type="ECO:0000256" key="7">
    <source>
        <dbReference type="ARBA" id="ARBA00032345"/>
    </source>
</evidence>
<dbReference type="GO" id="GO:0005525">
    <property type="term" value="F:GTP binding"/>
    <property type="evidence" value="ECO:0007669"/>
    <property type="project" value="UniProtKB-UniRule"/>
</dbReference>
<dbReference type="Pfam" id="PF14714">
    <property type="entry name" value="KH_dom-like"/>
    <property type="match status" value="1"/>
</dbReference>
<dbReference type="FunFam" id="3.30.300.20:FF:000004">
    <property type="entry name" value="GTPase Der"/>
    <property type="match status" value="1"/>
</dbReference>
<dbReference type="AlphaFoldDB" id="A0A2T4UAG0"/>
<feature type="binding site" evidence="9">
    <location>
        <begin position="57"/>
        <end position="61"/>
    </location>
    <ligand>
        <name>GTP</name>
        <dbReference type="ChEBI" id="CHEBI:37565"/>
        <label>1</label>
    </ligand>
</feature>
<dbReference type="InterPro" id="IPR031166">
    <property type="entry name" value="G_ENGA"/>
</dbReference>
<dbReference type="NCBIfam" id="TIGR03594">
    <property type="entry name" value="GTPase_EngA"/>
    <property type="match status" value="1"/>
</dbReference>
<dbReference type="PANTHER" id="PTHR43834:SF6">
    <property type="entry name" value="GTPASE DER"/>
    <property type="match status" value="1"/>
</dbReference>
<dbReference type="RefSeq" id="WP_107582788.1">
    <property type="nucleotide sequence ID" value="NZ_PZJJ01000001.1"/>
</dbReference>
<dbReference type="InterPro" id="IPR027417">
    <property type="entry name" value="P-loop_NTPase"/>
</dbReference>
<evidence type="ECO:0000256" key="10">
    <source>
        <dbReference type="PROSITE-ProRule" id="PRU01049"/>
    </source>
</evidence>
<dbReference type="GO" id="GO:0042254">
    <property type="term" value="P:ribosome biogenesis"/>
    <property type="evidence" value="ECO:0007669"/>
    <property type="project" value="UniProtKB-KW"/>
</dbReference>
<feature type="domain" description="EngA-type G" evidence="12">
    <location>
        <begin position="4"/>
        <end position="167"/>
    </location>
</feature>
<evidence type="ECO:0000256" key="1">
    <source>
        <dbReference type="ARBA" id="ARBA00008279"/>
    </source>
</evidence>
<dbReference type="GO" id="GO:0043022">
    <property type="term" value="F:ribosome binding"/>
    <property type="evidence" value="ECO:0007669"/>
    <property type="project" value="TreeGrafter"/>
</dbReference>
<comment type="subunit">
    <text evidence="9">Associates with the 50S ribosomal subunit.</text>
</comment>
<feature type="binding site" evidence="9">
    <location>
        <begin position="294"/>
        <end position="297"/>
    </location>
    <ligand>
        <name>GTP</name>
        <dbReference type="ChEBI" id="CHEBI:37565"/>
        <label>2</label>
    </ligand>
</feature>
<evidence type="ECO:0000259" key="12">
    <source>
        <dbReference type="PROSITE" id="PS51712"/>
    </source>
</evidence>
<dbReference type="InterPro" id="IPR016484">
    <property type="entry name" value="GTPase_Der"/>
</dbReference>
<dbReference type="SUPFAM" id="SSF52540">
    <property type="entry name" value="P-loop containing nucleoside triphosphate hydrolases"/>
    <property type="match status" value="2"/>
</dbReference>
<feature type="binding site" evidence="9">
    <location>
        <begin position="229"/>
        <end position="233"/>
    </location>
    <ligand>
        <name>GTP</name>
        <dbReference type="ChEBI" id="CHEBI:37565"/>
        <label>2</label>
    </ligand>
</feature>
<dbReference type="InterPro" id="IPR032859">
    <property type="entry name" value="KH_dom-like"/>
</dbReference>
<dbReference type="InterPro" id="IPR006073">
    <property type="entry name" value="GTP-bd"/>
</dbReference>